<feature type="domain" description="CRIB" evidence="14">
    <location>
        <begin position="132"/>
        <end position="145"/>
    </location>
</feature>
<feature type="binding site" evidence="10">
    <location>
        <position position="460"/>
    </location>
    <ligand>
        <name>ATP</name>
        <dbReference type="ChEBI" id="CHEBI:30616"/>
    </ligand>
</feature>
<dbReference type="Gene3D" id="2.30.29.30">
    <property type="entry name" value="Pleckstrin-homology domain (PH domain)/Phosphotyrosine-binding domain (PTB)"/>
    <property type="match status" value="1"/>
</dbReference>
<evidence type="ECO:0000259" key="14">
    <source>
        <dbReference type="PROSITE" id="PS50108"/>
    </source>
</evidence>
<evidence type="ECO:0000313" key="16">
    <source>
        <dbReference type="Proteomes" id="UP001194696"/>
    </source>
</evidence>
<evidence type="ECO:0000256" key="1">
    <source>
        <dbReference type="ARBA" id="ARBA00008874"/>
    </source>
</evidence>
<feature type="domain" description="Protein kinase" evidence="13">
    <location>
        <begin position="431"/>
        <end position="683"/>
    </location>
</feature>
<accession>A0ABQ7K197</accession>
<dbReference type="EMBL" id="JAAAIM010000358">
    <property type="protein sequence ID" value="KAG0289270.1"/>
    <property type="molecule type" value="Genomic_DNA"/>
</dbReference>
<dbReference type="PANTHER" id="PTHR45832:SF22">
    <property type="entry name" value="SERINE_THREONINE-PROTEIN KINASE SAMKA-RELATED"/>
    <property type="match status" value="1"/>
</dbReference>
<evidence type="ECO:0000256" key="8">
    <source>
        <dbReference type="ARBA" id="ARBA00047899"/>
    </source>
</evidence>
<evidence type="ECO:0000313" key="15">
    <source>
        <dbReference type="EMBL" id="KAG0289270.1"/>
    </source>
</evidence>
<name>A0ABQ7K197_9FUNG</name>
<evidence type="ECO:0000256" key="10">
    <source>
        <dbReference type="PROSITE-ProRule" id="PRU10141"/>
    </source>
</evidence>
<dbReference type="CDD" id="cd06614">
    <property type="entry name" value="STKc_PAK"/>
    <property type="match status" value="1"/>
</dbReference>
<evidence type="ECO:0000256" key="7">
    <source>
        <dbReference type="ARBA" id="ARBA00022840"/>
    </source>
</evidence>
<dbReference type="InterPro" id="IPR011009">
    <property type="entry name" value="Kinase-like_dom_sf"/>
</dbReference>
<feature type="compositionally biased region" description="Pro residues" evidence="11">
    <location>
        <begin position="294"/>
        <end position="313"/>
    </location>
</feature>
<dbReference type="SUPFAM" id="SSF56112">
    <property type="entry name" value="Protein kinase-like (PK-like)"/>
    <property type="match status" value="1"/>
</dbReference>
<dbReference type="InterPro" id="IPR017441">
    <property type="entry name" value="Protein_kinase_ATP_BS"/>
</dbReference>
<evidence type="ECO:0000259" key="12">
    <source>
        <dbReference type="PROSITE" id="PS50003"/>
    </source>
</evidence>
<dbReference type="CDD" id="cd13279">
    <property type="entry name" value="PH_Cla4_Ste20"/>
    <property type="match status" value="1"/>
</dbReference>
<dbReference type="InterPro" id="IPR008271">
    <property type="entry name" value="Ser/Thr_kinase_AS"/>
</dbReference>
<sequence>MYASEDNSNPLSKYRELTPIQPARDLAPTNVSGVLKHGYISVKEEGLKAFIWSKRYMTLRELTLSFHRNESTPQAVVLIFLKDITAVTRTDLKAYCFELVTKDRSYFLSCKNDEELYSWMHEIYSRSPLMGVSNPTNFVHKVHVGFDPNTGNFTGLPETWTKLLTGSAITKEDYANNPQAVLEVLEFYTDQTKRNEEEYGTATLVPGAPPLMPNDSEGDRWANLMPRQQPTPPSSRPERPQRPERPDRPEDQLRPSIPERSQSVDTLPVTQRMSSLGIYDDRGNQQPGSRPALAPRPPNALRPDYAPPSPTFTPPLSSSPSNKYNNPPPKPPQQPPSPSASPSSLRQPNAYGPPPRSNTSPIAVKYPGSSAETGSKPPAIVRPAVADAAASLNGSNAPKVAVERRISTMTEAEIMEKLRSVVSSGDPSTLYSKIKKVGQGASGSVYVAKHLTTNTKVAIKQMDLSLQPRKELVVNEILVMKESTNPNIVNYLDSFLVKGQELWVVMEYMEGGALTDVIDNNKLSESQIACICLETCKGLQHLHSQNIIHRDIKSDNVLLDSLGHVKITDFGFCAKLTDQKNKRATMVGTPYWMAPEVVKQKEYGAKVDIWSLGIMAIEMIEQEPPYLDEEPLKALYLIATNGTPTLKKPETLSAELKNFLAVCLCVEVKSRATSKELLEHEFLKRAGSLQSLRPLFDFKRGG</sequence>
<keyword evidence="16" id="KW-1185">Reference proteome</keyword>
<dbReference type="SMART" id="SM00220">
    <property type="entry name" value="S_TKc"/>
    <property type="match status" value="1"/>
</dbReference>
<reference evidence="15 16" key="1">
    <citation type="journal article" date="2020" name="Fungal Divers.">
        <title>Resolving the Mortierellaceae phylogeny through synthesis of multi-gene phylogenetics and phylogenomics.</title>
        <authorList>
            <person name="Vandepol N."/>
            <person name="Liber J."/>
            <person name="Desiro A."/>
            <person name="Na H."/>
            <person name="Kennedy M."/>
            <person name="Barry K."/>
            <person name="Grigoriev I.V."/>
            <person name="Miller A.N."/>
            <person name="O'Donnell K."/>
            <person name="Stajich J.E."/>
            <person name="Bonito G."/>
        </authorList>
    </citation>
    <scope>NUCLEOTIDE SEQUENCE [LARGE SCALE GENOMIC DNA]</scope>
    <source>
        <strain evidence="15 16">AD045</strain>
    </source>
</reference>
<dbReference type="InterPro" id="IPR000719">
    <property type="entry name" value="Prot_kinase_dom"/>
</dbReference>
<dbReference type="PROSITE" id="PS50011">
    <property type="entry name" value="PROTEIN_KINASE_DOM"/>
    <property type="match status" value="1"/>
</dbReference>
<dbReference type="GO" id="GO:0016301">
    <property type="term" value="F:kinase activity"/>
    <property type="evidence" value="ECO:0007669"/>
    <property type="project" value="UniProtKB-KW"/>
</dbReference>
<dbReference type="InterPro" id="IPR001849">
    <property type="entry name" value="PH_domain"/>
</dbReference>
<dbReference type="Gene3D" id="1.10.510.10">
    <property type="entry name" value="Transferase(Phosphotransferase) domain 1"/>
    <property type="match status" value="1"/>
</dbReference>
<evidence type="ECO:0000256" key="5">
    <source>
        <dbReference type="ARBA" id="ARBA00022741"/>
    </source>
</evidence>
<dbReference type="Pfam" id="PF00069">
    <property type="entry name" value="Pkinase"/>
    <property type="match status" value="1"/>
</dbReference>
<comment type="catalytic activity">
    <reaction evidence="9">
        <text>L-seryl-[protein] + ATP = O-phospho-L-seryl-[protein] + ADP + H(+)</text>
        <dbReference type="Rhea" id="RHEA:17989"/>
        <dbReference type="Rhea" id="RHEA-COMP:9863"/>
        <dbReference type="Rhea" id="RHEA-COMP:11604"/>
        <dbReference type="ChEBI" id="CHEBI:15378"/>
        <dbReference type="ChEBI" id="CHEBI:29999"/>
        <dbReference type="ChEBI" id="CHEBI:30616"/>
        <dbReference type="ChEBI" id="CHEBI:83421"/>
        <dbReference type="ChEBI" id="CHEBI:456216"/>
        <dbReference type="EC" id="2.7.11.1"/>
    </reaction>
</comment>
<evidence type="ECO:0000259" key="13">
    <source>
        <dbReference type="PROSITE" id="PS50011"/>
    </source>
</evidence>
<proteinExistence type="inferred from homology"/>
<dbReference type="PROSITE" id="PS00108">
    <property type="entry name" value="PROTEIN_KINASE_ST"/>
    <property type="match status" value="1"/>
</dbReference>
<evidence type="ECO:0000256" key="11">
    <source>
        <dbReference type="SAM" id="MobiDB-lite"/>
    </source>
</evidence>
<dbReference type="CDD" id="cd01093">
    <property type="entry name" value="CRIB_PAK_like"/>
    <property type="match status" value="1"/>
</dbReference>
<dbReference type="PROSITE" id="PS50003">
    <property type="entry name" value="PH_DOMAIN"/>
    <property type="match status" value="1"/>
</dbReference>
<dbReference type="PROSITE" id="PS50108">
    <property type="entry name" value="CRIB"/>
    <property type="match status" value="1"/>
</dbReference>
<gene>
    <name evidence="15" type="primary">CLA4_1</name>
    <name evidence="15" type="ORF">BGZ96_007131</name>
</gene>
<feature type="compositionally biased region" description="Low complexity" evidence="11">
    <location>
        <begin position="314"/>
        <end position="325"/>
    </location>
</feature>
<evidence type="ECO:0000256" key="4">
    <source>
        <dbReference type="ARBA" id="ARBA00022679"/>
    </source>
</evidence>
<dbReference type="InterPro" id="IPR011993">
    <property type="entry name" value="PH-like_dom_sf"/>
</dbReference>
<evidence type="ECO:0000256" key="2">
    <source>
        <dbReference type="ARBA" id="ARBA00012513"/>
    </source>
</evidence>
<keyword evidence="7 10" id="KW-0067">ATP-binding</keyword>
<evidence type="ECO:0000256" key="6">
    <source>
        <dbReference type="ARBA" id="ARBA00022777"/>
    </source>
</evidence>
<dbReference type="PROSITE" id="PS00107">
    <property type="entry name" value="PROTEIN_KINASE_ATP"/>
    <property type="match status" value="1"/>
</dbReference>
<comment type="caution">
    <text evidence="15">The sequence shown here is derived from an EMBL/GenBank/DDBJ whole genome shotgun (WGS) entry which is preliminary data.</text>
</comment>
<evidence type="ECO:0000256" key="3">
    <source>
        <dbReference type="ARBA" id="ARBA00022527"/>
    </source>
</evidence>
<protein>
    <recommendedName>
        <fullName evidence="2">non-specific serine/threonine protein kinase</fullName>
        <ecNumber evidence="2">2.7.11.1</ecNumber>
    </recommendedName>
</protein>
<dbReference type="Gene3D" id="3.30.200.20">
    <property type="entry name" value="Phosphorylase Kinase, domain 1"/>
    <property type="match status" value="1"/>
</dbReference>
<feature type="region of interest" description="Disordered" evidence="11">
    <location>
        <begin position="199"/>
        <end position="378"/>
    </location>
</feature>
<dbReference type="Pfam" id="PF00786">
    <property type="entry name" value="PBD"/>
    <property type="match status" value="1"/>
</dbReference>
<dbReference type="Proteomes" id="UP001194696">
    <property type="component" value="Unassembled WGS sequence"/>
</dbReference>
<keyword evidence="6 15" id="KW-0418">Kinase</keyword>
<feature type="compositionally biased region" description="Basic and acidic residues" evidence="11">
    <location>
        <begin position="236"/>
        <end position="253"/>
    </location>
</feature>
<dbReference type="PANTHER" id="PTHR45832">
    <property type="entry name" value="SERINE/THREONINE-PROTEIN KINASE SAMKA-RELATED-RELATED"/>
    <property type="match status" value="1"/>
</dbReference>
<comment type="similarity">
    <text evidence="1">Belongs to the protein kinase superfamily. STE Ser/Thr protein kinase family. STE20 subfamily.</text>
</comment>
<dbReference type="InterPro" id="IPR000095">
    <property type="entry name" value="CRIB_dom"/>
</dbReference>
<keyword evidence="3" id="KW-0723">Serine/threonine-protein kinase</keyword>
<keyword evidence="5 10" id="KW-0547">Nucleotide-binding</keyword>
<dbReference type="InterPro" id="IPR036936">
    <property type="entry name" value="CRIB_dom_sf"/>
</dbReference>
<dbReference type="EC" id="2.7.11.1" evidence="2"/>
<dbReference type="InterPro" id="IPR033923">
    <property type="entry name" value="PAK_BD"/>
</dbReference>
<feature type="compositionally biased region" description="Pro residues" evidence="11">
    <location>
        <begin position="326"/>
        <end position="339"/>
    </location>
</feature>
<dbReference type="SUPFAM" id="SSF50729">
    <property type="entry name" value="PH domain-like"/>
    <property type="match status" value="1"/>
</dbReference>
<dbReference type="SMART" id="SM00233">
    <property type="entry name" value="PH"/>
    <property type="match status" value="1"/>
</dbReference>
<comment type="catalytic activity">
    <reaction evidence="8">
        <text>L-threonyl-[protein] + ATP = O-phospho-L-threonyl-[protein] + ADP + H(+)</text>
        <dbReference type="Rhea" id="RHEA:46608"/>
        <dbReference type="Rhea" id="RHEA-COMP:11060"/>
        <dbReference type="Rhea" id="RHEA-COMP:11605"/>
        <dbReference type="ChEBI" id="CHEBI:15378"/>
        <dbReference type="ChEBI" id="CHEBI:30013"/>
        <dbReference type="ChEBI" id="CHEBI:30616"/>
        <dbReference type="ChEBI" id="CHEBI:61977"/>
        <dbReference type="ChEBI" id="CHEBI:456216"/>
        <dbReference type="EC" id="2.7.11.1"/>
    </reaction>
</comment>
<dbReference type="Pfam" id="PF00169">
    <property type="entry name" value="PH"/>
    <property type="match status" value="1"/>
</dbReference>
<dbReference type="Gene3D" id="3.90.810.10">
    <property type="entry name" value="CRIB domain"/>
    <property type="match status" value="1"/>
</dbReference>
<evidence type="ECO:0000256" key="9">
    <source>
        <dbReference type="ARBA" id="ARBA00048679"/>
    </source>
</evidence>
<feature type="compositionally biased region" description="Polar residues" evidence="11">
    <location>
        <begin position="259"/>
        <end position="274"/>
    </location>
</feature>
<dbReference type="SMART" id="SM00285">
    <property type="entry name" value="PBD"/>
    <property type="match status" value="1"/>
</dbReference>
<keyword evidence="4" id="KW-0808">Transferase</keyword>
<organism evidence="15 16">
    <name type="scientific">Linnemannia gamsii</name>
    <dbReference type="NCBI Taxonomy" id="64522"/>
    <lineage>
        <taxon>Eukaryota</taxon>
        <taxon>Fungi</taxon>
        <taxon>Fungi incertae sedis</taxon>
        <taxon>Mucoromycota</taxon>
        <taxon>Mortierellomycotina</taxon>
        <taxon>Mortierellomycetes</taxon>
        <taxon>Mortierellales</taxon>
        <taxon>Mortierellaceae</taxon>
        <taxon>Linnemannia</taxon>
    </lineage>
</organism>
<feature type="domain" description="PH" evidence="12">
    <location>
        <begin position="33"/>
        <end position="128"/>
    </location>
</feature>
<dbReference type="InterPro" id="IPR051931">
    <property type="entry name" value="PAK3-like"/>
</dbReference>